<proteinExistence type="predicted"/>
<feature type="non-terminal residue" evidence="3">
    <location>
        <position position="1"/>
    </location>
</feature>
<protein>
    <submittedName>
        <fullName evidence="3">Uncharacterized protein</fullName>
    </submittedName>
</protein>
<feature type="transmembrane region" description="Helical" evidence="2">
    <location>
        <begin position="59"/>
        <end position="76"/>
    </location>
</feature>
<keyword evidence="4" id="KW-1185">Reference proteome</keyword>
<evidence type="ECO:0000256" key="1">
    <source>
        <dbReference type="SAM" id="MobiDB-lite"/>
    </source>
</evidence>
<sequence>PNPKGPLPKSTDRALPPTEPSTLPQLPSMWLLKFRYPPKETNIHPNNTRSALSIAVDRYFIIASLICLFAFLIYFLPSS</sequence>
<dbReference type="AlphaFoldDB" id="A0A2T6ZFC5"/>
<keyword evidence="2" id="KW-0472">Membrane</keyword>
<reference evidence="3 4" key="1">
    <citation type="submission" date="2017-04" db="EMBL/GenBank/DDBJ databases">
        <title>Draft genome sequence of Tuber borchii Vittad., a whitish edible truffle.</title>
        <authorList>
            <consortium name="DOE Joint Genome Institute"/>
            <person name="Murat C."/>
            <person name="Kuo A."/>
            <person name="Barry K.W."/>
            <person name="Clum A."/>
            <person name="Dockter R.B."/>
            <person name="Fauchery L."/>
            <person name="Iotti M."/>
            <person name="Kohler A."/>
            <person name="Labutti K."/>
            <person name="Lindquist E.A."/>
            <person name="Lipzen A."/>
            <person name="Ohm R.A."/>
            <person name="Wang M."/>
            <person name="Grigoriev I.V."/>
            <person name="Zambonelli A."/>
            <person name="Martin F.M."/>
        </authorList>
    </citation>
    <scope>NUCLEOTIDE SEQUENCE [LARGE SCALE GENOMIC DNA]</scope>
    <source>
        <strain evidence="3 4">Tbo3840</strain>
    </source>
</reference>
<keyword evidence="2" id="KW-1133">Transmembrane helix</keyword>
<dbReference type="OrthoDB" id="5475932at2759"/>
<feature type="region of interest" description="Disordered" evidence="1">
    <location>
        <begin position="1"/>
        <end position="24"/>
    </location>
</feature>
<feature type="non-terminal residue" evidence="3">
    <location>
        <position position="79"/>
    </location>
</feature>
<keyword evidence="2" id="KW-0812">Transmembrane</keyword>
<comment type="caution">
    <text evidence="3">The sequence shown here is derived from an EMBL/GenBank/DDBJ whole genome shotgun (WGS) entry which is preliminary data.</text>
</comment>
<evidence type="ECO:0000313" key="3">
    <source>
        <dbReference type="EMBL" id="PUU74179.1"/>
    </source>
</evidence>
<name>A0A2T6ZFC5_TUBBO</name>
<organism evidence="3 4">
    <name type="scientific">Tuber borchii</name>
    <name type="common">White truffle</name>
    <dbReference type="NCBI Taxonomy" id="42251"/>
    <lineage>
        <taxon>Eukaryota</taxon>
        <taxon>Fungi</taxon>
        <taxon>Dikarya</taxon>
        <taxon>Ascomycota</taxon>
        <taxon>Pezizomycotina</taxon>
        <taxon>Pezizomycetes</taxon>
        <taxon>Pezizales</taxon>
        <taxon>Tuberaceae</taxon>
        <taxon>Tuber</taxon>
    </lineage>
</organism>
<dbReference type="Proteomes" id="UP000244722">
    <property type="component" value="Unassembled WGS sequence"/>
</dbReference>
<evidence type="ECO:0000313" key="4">
    <source>
        <dbReference type="Proteomes" id="UP000244722"/>
    </source>
</evidence>
<gene>
    <name evidence="3" type="ORF">B9Z19DRAFT_891341</name>
</gene>
<dbReference type="EMBL" id="NESQ01000318">
    <property type="protein sequence ID" value="PUU74179.1"/>
    <property type="molecule type" value="Genomic_DNA"/>
</dbReference>
<accession>A0A2T6ZFC5</accession>
<evidence type="ECO:0000256" key="2">
    <source>
        <dbReference type="SAM" id="Phobius"/>
    </source>
</evidence>